<dbReference type="RefSeq" id="WP_193534919.1">
    <property type="nucleotide sequence ID" value="NZ_JADCLJ010000009.1"/>
</dbReference>
<name>A0ABR9QG19_9BACI</name>
<dbReference type="EMBL" id="JADCLJ010000009">
    <property type="protein sequence ID" value="MBE4907440.1"/>
    <property type="molecule type" value="Genomic_DNA"/>
</dbReference>
<protein>
    <submittedName>
        <fullName evidence="1">Uncharacterized protein</fullName>
    </submittedName>
</protein>
<keyword evidence="2" id="KW-1185">Reference proteome</keyword>
<organism evidence="1 2">
    <name type="scientific">Litchfieldia luteola</name>
    <dbReference type="NCBI Taxonomy" id="682179"/>
    <lineage>
        <taxon>Bacteria</taxon>
        <taxon>Bacillati</taxon>
        <taxon>Bacillota</taxon>
        <taxon>Bacilli</taxon>
        <taxon>Bacillales</taxon>
        <taxon>Bacillaceae</taxon>
        <taxon>Litchfieldia</taxon>
    </lineage>
</organism>
<comment type="caution">
    <text evidence="1">The sequence shown here is derived from an EMBL/GenBank/DDBJ whole genome shotgun (WGS) entry which is preliminary data.</text>
</comment>
<sequence>MAYMLQNEIEDVFNCYGNGHLYEKLKYPLYLSGAIDKIEIEMLENFLELYNFDSEKTLLFDEFMYHFRIYEAVLNLNDLPIKYL</sequence>
<evidence type="ECO:0000313" key="1">
    <source>
        <dbReference type="EMBL" id="MBE4907440.1"/>
    </source>
</evidence>
<reference evidence="1 2" key="1">
    <citation type="submission" date="2020-10" db="EMBL/GenBank/DDBJ databases">
        <title>Bacillus sp. HD4P25, an endophyte from a halophyte.</title>
        <authorList>
            <person name="Sun J.-Q."/>
        </authorList>
    </citation>
    <scope>NUCLEOTIDE SEQUENCE [LARGE SCALE GENOMIC DNA]</scope>
    <source>
        <strain evidence="1 2">YIM 93174</strain>
    </source>
</reference>
<dbReference type="Proteomes" id="UP001516662">
    <property type="component" value="Unassembled WGS sequence"/>
</dbReference>
<gene>
    <name evidence="1" type="ORF">IMZ08_05100</name>
</gene>
<accession>A0ABR9QG19</accession>
<proteinExistence type="predicted"/>
<evidence type="ECO:0000313" key="2">
    <source>
        <dbReference type="Proteomes" id="UP001516662"/>
    </source>
</evidence>